<dbReference type="Proteomes" id="UP000673691">
    <property type="component" value="Unassembled WGS sequence"/>
</dbReference>
<evidence type="ECO:0000256" key="2">
    <source>
        <dbReference type="ARBA" id="ARBA00022741"/>
    </source>
</evidence>
<reference evidence="9 10" key="1">
    <citation type="journal article" name="Sci. Rep.">
        <title>Genome-scale phylogenetic analyses confirm Olpidium as the closest living zoosporic fungus to the non-flagellated, terrestrial fungi.</title>
        <authorList>
            <person name="Chang Y."/>
            <person name="Rochon D."/>
            <person name="Sekimoto S."/>
            <person name="Wang Y."/>
            <person name="Chovatia M."/>
            <person name="Sandor L."/>
            <person name="Salamov A."/>
            <person name="Grigoriev I.V."/>
            <person name="Stajich J.E."/>
            <person name="Spatafora J.W."/>
        </authorList>
    </citation>
    <scope>NUCLEOTIDE SEQUENCE [LARGE SCALE GENOMIC DNA]</scope>
    <source>
        <strain evidence="9">S191</strain>
    </source>
</reference>
<dbReference type="Gene3D" id="1.10.510.10">
    <property type="entry name" value="Transferase(Phosphotransferase) domain 1"/>
    <property type="match status" value="2"/>
</dbReference>
<dbReference type="AlphaFoldDB" id="A0A8H7ZT12"/>
<dbReference type="Pfam" id="PF00069">
    <property type="entry name" value="Pkinase"/>
    <property type="match status" value="2"/>
</dbReference>
<evidence type="ECO:0000259" key="8">
    <source>
        <dbReference type="PROSITE" id="PS50011"/>
    </source>
</evidence>
<feature type="compositionally biased region" description="Low complexity" evidence="7">
    <location>
        <begin position="223"/>
        <end position="235"/>
    </location>
</feature>
<feature type="domain" description="Protein kinase" evidence="8">
    <location>
        <begin position="28"/>
        <end position="379"/>
    </location>
</feature>
<dbReference type="InterPro" id="IPR011009">
    <property type="entry name" value="Kinase-like_dom_sf"/>
</dbReference>
<gene>
    <name evidence="9" type="ORF">BJ554DRAFT_1097</name>
</gene>
<feature type="binding site" evidence="6">
    <location>
        <position position="57"/>
    </location>
    <ligand>
        <name>ATP</name>
        <dbReference type="ChEBI" id="CHEBI:30616"/>
    </ligand>
</feature>
<keyword evidence="1" id="KW-0808">Transferase</keyword>
<dbReference type="PANTHER" id="PTHR43289">
    <property type="entry name" value="MITOGEN-ACTIVATED PROTEIN KINASE KINASE KINASE 20-RELATED"/>
    <property type="match status" value="1"/>
</dbReference>
<dbReference type="PROSITE" id="PS50011">
    <property type="entry name" value="PROTEIN_KINASE_DOM"/>
    <property type="match status" value="1"/>
</dbReference>
<keyword evidence="4 6" id="KW-0067">ATP-binding</keyword>
<name>A0A8H7ZT12_9FUNG</name>
<sequence length="379" mass="42637">MAAPLQSPPTRPPPSGARLQVPTALSGYTVEKKIGKGQFSVVYRARIGKDGPAVALKRVHLYDLVDEKTRSDCLREIDLLTGVGDPHALHPDPASPRHQKTLDHPNVISCLASFVEKNELLIVLEMAEAGDLARLVQDYRNRKQLIPEAAVWNYFEQICRGLKHMHERRIMHRDIKPVRGPRAGTTCGQTDPRGNPALEFCFTSPLTVRRGTFPLFPQPAFPTPTTTPRRLPRNLSSLSGQRVHQCPRRRKAWRPRLGEVVQLDDQGCAFFRWGGGEEGMSSHESHAPTEKAARGVFSFSRVVGTPYYMSPERIHESNYDFKSDIWSLGCVLYELAALRSPFYGEKMTLFSLIQKIELLEYPPLPSDAYSEDVRNCLSP</sequence>
<keyword evidence="2 6" id="KW-0547">Nucleotide-binding</keyword>
<dbReference type="GO" id="GO:0005524">
    <property type="term" value="F:ATP binding"/>
    <property type="evidence" value="ECO:0007669"/>
    <property type="project" value="UniProtKB-UniRule"/>
</dbReference>
<dbReference type="OrthoDB" id="10250725at2759"/>
<proteinExistence type="predicted"/>
<dbReference type="GO" id="GO:0004674">
    <property type="term" value="F:protein serine/threonine kinase activity"/>
    <property type="evidence" value="ECO:0007669"/>
    <property type="project" value="TreeGrafter"/>
</dbReference>
<evidence type="ECO:0000256" key="1">
    <source>
        <dbReference type="ARBA" id="ARBA00022679"/>
    </source>
</evidence>
<dbReference type="InterPro" id="IPR017441">
    <property type="entry name" value="Protein_kinase_ATP_BS"/>
</dbReference>
<evidence type="ECO:0000256" key="7">
    <source>
        <dbReference type="SAM" id="MobiDB-lite"/>
    </source>
</evidence>
<evidence type="ECO:0000256" key="6">
    <source>
        <dbReference type="PROSITE-ProRule" id="PRU10141"/>
    </source>
</evidence>
<evidence type="ECO:0000313" key="10">
    <source>
        <dbReference type="Proteomes" id="UP000673691"/>
    </source>
</evidence>
<comment type="caution">
    <text evidence="9">The sequence shown here is derived from an EMBL/GenBank/DDBJ whole genome shotgun (WGS) entry which is preliminary data.</text>
</comment>
<dbReference type="EC" id="2.7.11.34" evidence="5"/>
<dbReference type="InterPro" id="IPR000719">
    <property type="entry name" value="Prot_kinase_dom"/>
</dbReference>
<accession>A0A8H7ZT12</accession>
<dbReference type="SUPFAM" id="SSF56112">
    <property type="entry name" value="Protein kinase-like (PK-like)"/>
    <property type="match status" value="2"/>
</dbReference>
<dbReference type="PROSITE" id="PS00107">
    <property type="entry name" value="PROTEIN_KINASE_ATP"/>
    <property type="match status" value="1"/>
</dbReference>
<organism evidence="9 10">
    <name type="scientific">Olpidium bornovanus</name>
    <dbReference type="NCBI Taxonomy" id="278681"/>
    <lineage>
        <taxon>Eukaryota</taxon>
        <taxon>Fungi</taxon>
        <taxon>Fungi incertae sedis</taxon>
        <taxon>Olpidiomycota</taxon>
        <taxon>Olpidiomycotina</taxon>
        <taxon>Olpidiomycetes</taxon>
        <taxon>Olpidiales</taxon>
        <taxon>Olpidiaceae</taxon>
        <taxon>Olpidium</taxon>
    </lineage>
</organism>
<dbReference type="EMBL" id="JAEFCI010008153">
    <property type="protein sequence ID" value="KAG5458642.1"/>
    <property type="molecule type" value="Genomic_DNA"/>
</dbReference>
<evidence type="ECO:0000256" key="3">
    <source>
        <dbReference type="ARBA" id="ARBA00022777"/>
    </source>
</evidence>
<feature type="region of interest" description="Disordered" evidence="7">
    <location>
        <begin position="215"/>
        <end position="240"/>
    </location>
</feature>
<keyword evidence="10" id="KW-1185">Reference proteome</keyword>
<protein>
    <recommendedName>
        <fullName evidence="5">NEK6-subfamily protein kinase</fullName>
        <ecNumber evidence="5">2.7.11.34</ecNumber>
    </recommendedName>
</protein>
<feature type="non-terminal residue" evidence="9">
    <location>
        <position position="379"/>
    </location>
</feature>
<evidence type="ECO:0000256" key="4">
    <source>
        <dbReference type="ARBA" id="ARBA00022840"/>
    </source>
</evidence>
<evidence type="ECO:0000313" key="9">
    <source>
        <dbReference type="EMBL" id="KAG5458642.1"/>
    </source>
</evidence>
<keyword evidence="3" id="KW-0418">Kinase</keyword>
<dbReference type="Gene3D" id="3.30.200.20">
    <property type="entry name" value="Phosphorylase Kinase, domain 1"/>
    <property type="match status" value="1"/>
</dbReference>
<evidence type="ECO:0000256" key="5">
    <source>
        <dbReference type="ARBA" id="ARBA00039067"/>
    </source>
</evidence>
<dbReference type="PANTHER" id="PTHR43289:SF6">
    <property type="entry name" value="SERINE_THREONINE-PROTEIN KINASE NEKL-3"/>
    <property type="match status" value="1"/>
</dbReference>